<gene>
    <name evidence="2" type="ORF">Syun_000998</name>
</gene>
<protein>
    <submittedName>
        <fullName evidence="2">Uncharacterized protein</fullName>
    </submittedName>
</protein>
<evidence type="ECO:0000313" key="2">
    <source>
        <dbReference type="EMBL" id="KAK9168858.1"/>
    </source>
</evidence>
<dbReference type="EMBL" id="JBBNAF010000001">
    <property type="protein sequence ID" value="KAK9168858.1"/>
    <property type="molecule type" value="Genomic_DNA"/>
</dbReference>
<name>A0AAP0LE33_9MAGN</name>
<comment type="caution">
    <text evidence="2">The sequence shown here is derived from an EMBL/GenBank/DDBJ whole genome shotgun (WGS) entry which is preliminary data.</text>
</comment>
<feature type="compositionally biased region" description="Basic and acidic residues" evidence="1">
    <location>
        <begin position="19"/>
        <end position="30"/>
    </location>
</feature>
<dbReference type="AlphaFoldDB" id="A0AAP0LE33"/>
<feature type="region of interest" description="Disordered" evidence="1">
    <location>
        <begin position="1"/>
        <end position="37"/>
    </location>
</feature>
<accession>A0AAP0LE33</accession>
<dbReference type="Proteomes" id="UP001420932">
    <property type="component" value="Unassembled WGS sequence"/>
</dbReference>
<reference evidence="2 3" key="1">
    <citation type="submission" date="2024-01" db="EMBL/GenBank/DDBJ databases">
        <title>Genome assemblies of Stephania.</title>
        <authorList>
            <person name="Yang L."/>
        </authorList>
    </citation>
    <scope>NUCLEOTIDE SEQUENCE [LARGE SCALE GENOMIC DNA]</scope>
    <source>
        <strain evidence="2">YNDBR</strain>
        <tissue evidence="2">Leaf</tissue>
    </source>
</reference>
<sequence length="77" mass="8369">MGKSNGALNNASSQTKNYEITHNKKGDRGVDGPAAPGRRIKEAFDSFMHAPLGLMGYSSVGRAPLLRFGRCNYRLDV</sequence>
<organism evidence="2 3">
    <name type="scientific">Stephania yunnanensis</name>
    <dbReference type="NCBI Taxonomy" id="152371"/>
    <lineage>
        <taxon>Eukaryota</taxon>
        <taxon>Viridiplantae</taxon>
        <taxon>Streptophyta</taxon>
        <taxon>Embryophyta</taxon>
        <taxon>Tracheophyta</taxon>
        <taxon>Spermatophyta</taxon>
        <taxon>Magnoliopsida</taxon>
        <taxon>Ranunculales</taxon>
        <taxon>Menispermaceae</taxon>
        <taxon>Menispermoideae</taxon>
        <taxon>Cissampelideae</taxon>
        <taxon>Stephania</taxon>
    </lineage>
</organism>
<evidence type="ECO:0000313" key="3">
    <source>
        <dbReference type="Proteomes" id="UP001420932"/>
    </source>
</evidence>
<keyword evidence="3" id="KW-1185">Reference proteome</keyword>
<proteinExistence type="predicted"/>
<evidence type="ECO:0000256" key="1">
    <source>
        <dbReference type="SAM" id="MobiDB-lite"/>
    </source>
</evidence>
<feature type="compositionally biased region" description="Polar residues" evidence="1">
    <location>
        <begin position="1"/>
        <end position="18"/>
    </location>
</feature>